<feature type="compositionally biased region" description="Low complexity" evidence="1">
    <location>
        <begin position="390"/>
        <end position="402"/>
    </location>
</feature>
<dbReference type="AlphaFoldDB" id="T0QCX6"/>
<organism evidence="2 3">
    <name type="scientific">Saprolegnia diclina (strain VS20)</name>
    <dbReference type="NCBI Taxonomy" id="1156394"/>
    <lineage>
        <taxon>Eukaryota</taxon>
        <taxon>Sar</taxon>
        <taxon>Stramenopiles</taxon>
        <taxon>Oomycota</taxon>
        <taxon>Saprolegniomycetes</taxon>
        <taxon>Saprolegniales</taxon>
        <taxon>Saprolegniaceae</taxon>
        <taxon>Saprolegnia</taxon>
    </lineage>
</organism>
<evidence type="ECO:0000313" key="3">
    <source>
        <dbReference type="Proteomes" id="UP000030762"/>
    </source>
</evidence>
<name>T0QCX6_SAPDV</name>
<dbReference type="OrthoDB" id="79880at2759"/>
<feature type="compositionally biased region" description="Basic and acidic residues" evidence="1">
    <location>
        <begin position="841"/>
        <end position="850"/>
    </location>
</feature>
<feature type="region of interest" description="Disordered" evidence="1">
    <location>
        <begin position="481"/>
        <end position="665"/>
    </location>
</feature>
<feature type="region of interest" description="Disordered" evidence="1">
    <location>
        <begin position="838"/>
        <end position="859"/>
    </location>
</feature>
<sequence>MGDDVARPQRLRMAKSLRMSVDLTGLSGHARAAMIRQELMRAKETHPMRIEAKLMVRNFRRSEKPSMQRKHHACVLSQRDRIQDILDRVQIKLDSDTLPFHFGEEDREYVLQWIEDIEFILHYFRPQADPRNDPLGRMVDKLYWLHQSYACFAAIGHDAKAIIDDWDSLGMFENDAFSDDSDDDETMQSYATLCCDAIELDAAAETHRKRRVVRRRAAARVIRRNILHWLTTKHHVVSRMEEFRHFGNSFYKHIDNRRSLLQMRGRTRPRAPQRHQGMRLDGLQRLCRHVATFKVDDAIRHVEIAIRKRRLFEARCAVRIQNKWRSYKLGQSRIMRLIRQLQVAQALEKRPSRPALPSKPTPPPKSRDEPSTSSASSIESAGRTLLVNETASSTSSDTSALARGRSTGPKKHKTRLRSIVDKMHAPSTEPAGRAKNGGANEKSRTRRSSITPTPTQRVSTRLQGSLINAPTEVRRGMGVVREEPIEDESGNEEKVADARQKPARRMSVTARLVQAASKQVQGPLSRRKSRSSKQDPWECAEGDLEARSALDSEEDEGITAWSSETTNVAMPKQAENRPVGDQRPPKVGNARTLPSQSTPSQPPLTATRGGAARQEIQTETQRAIEEAAEARSQSASEDTLPTTTSPKGDIRRQGTSAGRPPVPSFRPLYTAGGGSLRLPNATCAPPVAKKWSPFGDPVVVAVAEEPLKPMYELLRGVDDAAGDQELQYRYDGVATASNAPEMATDSHEPLDVPTLKLQRDDGLSDHQANWQLQRDGASNQATNDASLSEMEYMPIDDKARQMQSSEVELQRAQALFVSDESADPSHRAAKISLLKAVDSSEEGRPDDVDGNRNLQATAANDTSNMLRKGVMPSIRAVTEVRRLVFSAASPPESVVLPKWTNSVGGKSWRSATPRRSKPPTERRCFLPPSTPPRYDDAQATSYTPSAIRAPIGDIGASDRAPASSSDPSPLEPCVAPASPNDASSTPVLSEGASVLPSIFKQQFHDRGTPRNAPKSRLRRRLQSTDLSHGVVDGSTSTVAPFTFSAPARSDITSILYPAEEQRRRGTAIDSVAALVHRAAVAPGPSPVGLSAEISRTHHTGLAPETPRVAPSGVPFLPSPLRHESVPLAGPAAEDARARGVAAHGLSARKVRSDAFASTLASYLGLLYGAPSKR</sequence>
<keyword evidence="3" id="KW-1185">Reference proteome</keyword>
<evidence type="ECO:0000256" key="1">
    <source>
        <dbReference type="SAM" id="MobiDB-lite"/>
    </source>
</evidence>
<gene>
    <name evidence="2" type="ORF">SDRG_09876</name>
</gene>
<dbReference type="GeneID" id="19950603"/>
<feature type="compositionally biased region" description="Low complexity" evidence="1">
    <location>
        <begin position="371"/>
        <end position="380"/>
    </location>
</feature>
<feature type="compositionally biased region" description="Low complexity" evidence="1">
    <location>
        <begin position="448"/>
        <end position="457"/>
    </location>
</feature>
<dbReference type="RefSeq" id="XP_008614057.1">
    <property type="nucleotide sequence ID" value="XM_008615835.1"/>
</dbReference>
<accession>T0QCX6</accession>
<feature type="region of interest" description="Disordered" evidence="1">
    <location>
        <begin position="345"/>
        <end position="462"/>
    </location>
</feature>
<dbReference type="EMBL" id="JH767163">
    <property type="protein sequence ID" value="EQC32556.1"/>
    <property type="molecule type" value="Genomic_DNA"/>
</dbReference>
<proteinExistence type="predicted"/>
<feature type="compositionally biased region" description="Basic and acidic residues" evidence="1">
    <location>
        <begin position="491"/>
        <end position="500"/>
    </location>
</feature>
<feature type="compositionally biased region" description="Basic and acidic residues" evidence="1">
    <location>
        <begin position="574"/>
        <end position="584"/>
    </location>
</feature>
<dbReference type="Proteomes" id="UP000030762">
    <property type="component" value="Unassembled WGS sequence"/>
</dbReference>
<dbReference type="eggNOG" id="ENOG502S97G">
    <property type="taxonomic scope" value="Eukaryota"/>
</dbReference>
<dbReference type="InParanoid" id="T0QCX6"/>
<evidence type="ECO:0000313" key="2">
    <source>
        <dbReference type="EMBL" id="EQC32556.1"/>
    </source>
</evidence>
<reference evidence="2 3" key="1">
    <citation type="submission" date="2012-04" db="EMBL/GenBank/DDBJ databases">
        <title>The Genome Sequence of Saprolegnia declina VS20.</title>
        <authorList>
            <consortium name="The Broad Institute Genome Sequencing Platform"/>
            <person name="Russ C."/>
            <person name="Nusbaum C."/>
            <person name="Tyler B."/>
            <person name="van West P."/>
            <person name="Dieguez-Uribeondo J."/>
            <person name="de Bruijn I."/>
            <person name="Tripathy S."/>
            <person name="Jiang R."/>
            <person name="Young S.K."/>
            <person name="Zeng Q."/>
            <person name="Gargeya S."/>
            <person name="Fitzgerald M."/>
            <person name="Haas B."/>
            <person name="Abouelleil A."/>
            <person name="Alvarado L."/>
            <person name="Arachchi H.M."/>
            <person name="Berlin A."/>
            <person name="Chapman S.B."/>
            <person name="Goldberg J."/>
            <person name="Griggs A."/>
            <person name="Gujja S."/>
            <person name="Hansen M."/>
            <person name="Howarth C."/>
            <person name="Imamovic A."/>
            <person name="Larimer J."/>
            <person name="McCowen C."/>
            <person name="Montmayeur A."/>
            <person name="Murphy C."/>
            <person name="Neiman D."/>
            <person name="Pearson M."/>
            <person name="Priest M."/>
            <person name="Roberts A."/>
            <person name="Saif S."/>
            <person name="Shea T."/>
            <person name="Sisk P."/>
            <person name="Sykes S."/>
            <person name="Wortman J."/>
            <person name="Nusbaum C."/>
            <person name="Birren B."/>
        </authorList>
    </citation>
    <scope>NUCLEOTIDE SEQUENCE [LARGE SCALE GENOMIC DNA]</scope>
    <source>
        <strain evidence="2 3">VS20</strain>
    </source>
</reference>
<dbReference type="VEuPathDB" id="FungiDB:SDRG_09876"/>
<feature type="compositionally biased region" description="Low complexity" evidence="1">
    <location>
        <begin position="592"/>
        <end position="605"/>
    </location>
</feature>
<feature type="compositionally biased region" description="Low complexity" evidence="1">
    <location>
        <begin position="957"/>
        <end position="968"/>
    </location>
</feature>
<protein>
    <submittedName>
        <fullName evidence="2">Uncharacterized protein</fullName>
    </submittedName>
</protein>
<feature type="region of interest" description="Disordered" evidence="1">
    <location>
        <begin position="894"/>
        <end position="1020"/>
    </location>
</feature>